<organism evidence="1 2">
    <name type="scientific">Acinetobacter courvalinii</name>
    <dbReference type="NCBI Taxonomy" id="280147"/>
    <lineage>
        <taxon>Bacteria</taxon>
        <taxon>Pseudomonadati</taxon>
        <taxon>Pseudomonadota</taxon>
        <taxon>Gammaproteobacteria</taxon>
        <taxon>Moraxellales</taxon>
        <taxon>Moraxellaceae</taxon>
        <taxon>Acinetobacter</taxon>
    </lineage>
</organism>
<reference evidence="1" key="1">
    <citation type="submission" date="2022-09" db="EMBL/GenBank/DDBJ databases">
        <title>Intensive care unit water sources are persistently colonized with multi-drug resistant bacteria and are the site of extensive horizontal gene transfer of antibiotic resistance genes.</title>
        <authorList>
            <person name="Diorio-Toth L."/>
        </authorList>
    </citation>
    <scope>NUCLEOTIDE SEQUENCE</scope>
    <source>
        <strain evidence="1">GD04005</strain>
    </source>
</reference>
<dbReference type="AlphaFoldDB" id="A0AA42I667"/>
<protein>
    <submittedName>
        <fullName evidence="1">Uncharacterized protein</fullName>
    </submittedName>
</protein>
<evidence type="ECO:0000313" key="2">
    <source>
        <dbReference type="Proteomes" id="UP001159329"/>
    </source>
</evidence>
<proteinExistence type="predicted"/>
<name>A0AA42I667_9GAMM</name>
<dbReference type="RefSeq" id="WP_279694657.1">
    <property type="nucleotide sequence ID" value="NZ_JAOEEO010000001.1"/>
</dbReference>
<gene>
    <name evidence="1" type="ORF">N7644_05080</name>
</gene>
<accession>A0AA42I667</accession>
<sequence length="79" mass="9194">MAIITLRDIETNNNLRVKSVIDPGIKFDASGKFEIIKNIKWMFEDTELELPTEFHDTLNHAKLDQYVGLQYVIIKIETN</sequence>
<dbReference type="Proteomes" id="UP001159329">
    <property type="component" value="Unassembled WGS sequence"/>
</dbReference>
<dbReference type="EMBL" id="JAOEEO010000001">
    <property type="protein sequence ID" value="MDH0563056.1"/>
    <property type="molecule type" value="Genomic_DNA"/>
</dbReference>
<evidence type="ECO:0000313" key="1">
    <source>
        <dbReference type="EMBL" id="MDH0563056.1"/>
    </source>
</evidence>
<comment type="caution">
    <text evidence="1">The sequence shown here is derived from an EMBL/GenBank/DDBJ whole genome shotgun (WGS) entry which is preliminary data.</text>
</comment>